<organism evidence="2 3">
    <name type="scientific">Effrenium voratum</name>
    <dbReference type="NCBI Taxonomy" id="2562239"/>
    <lineage>
        <taxon>Eukaryota</taxon>
        <taxon>Sar</taxon>
        <taxon>Alveolata</taxon>
        <taxon>Dinophyceae</taxon>
        <taxon>Suessiales</taxon>
        <taxon>Symbiodiniaceae</taxon>
        <taxon>Effrenium</taxon>
    </lineage>
</organism>
<feature type="compositionally biased region" description="Basic and acidic residues" evidence="1">
    <location>
        <begin position="670"/>
        <end position="694"/>
    </location>
</feature>
<feature type="compositionally biased region" description="Basic and acidic residues" evidence="1">
    <location>
        <begin position="191"/>
        <end position="208"/>
    </location>
</feature>
<proteinExistence type="predicted"/>
<gene>
    <name evidence="2" type="ORF">EVOR1521_LOCUS7405</name>
</gene>
<reference evidence="2" key="1">
    <citation type="submission" date="2023-08" db="EMBL/GenBank/DDBJ databases">
        <authorList>
            <person name="Chen Y."/>
            <person name="Shah S."/>
            <person name="Dougan E. K."/>
            <person name="Thang M."/>
            <person name="Chan C."/>
        </authorList>
    </citation>
    <scope>NUCLEOTIDE SEQUENCE</scope>
</reference>
<dbReference type="AlphaFoldDB" id="A0AA36I2B7"/>
<feature type="compositionally biased region" description="Basic and acidic residues" evidence="1">
    <location>
        <begin position="425"/>
        <end position="442"/>
    </location>
</feature>
<feature type="region of interest" description="Disordered" evidence="1">
    <location>
        <begin position="550"/>
        <end position="694"/>
    </location>
</feature>
<keyword evidence="3" id="KW-1185">Reference proteome</keyword>
<feature type="compositionally biased region" description="Pro residues" evidence="1">
    <location>
        <begin position="287"/>
        <end position="297"/>
    </location>
</feature>
<feature type="compositionally biased region" description="Low complexity" evidence="1">
    <location>
        <begin position="276"/>
        <end position="286"/>
    </location>
</feature>
<comment type="caution">
    <text evidence="2">The sequence shown here is derived from an EMBL/GenBank/DDBJ whole genome shotgun (WGS) entry which is preliminary data.</text>
</comment>
<evidence type="ECO:0000313" key="2">
    <source>
        <dbReference type="EMBL" id="CAJ1379045.1"/>
    </source>
</evidence>
<evidence type="ECO:0000313" key="3">
    <source>
        <dbReference type="Proteomes" id="UP001178507"/>
    </source>
</evidence>
<evidence type="ECO:0000256" key="1">
    <source>
        <dbReference type="SAM" id="MobiDB-lite"/>
    </source>
</evidence>
<feature type="compositionally biased region" description="Low complexity" evidence="1">
    <location>
        <begin position="298"/>
        <end position="312"/>
    </location>
</feature>
<accession>A0AA36I2B7</accession>
<feature type="region of interest" description="Disordered" evidence="1">
    <location>
        <begin position="178"/>
        <end position="407"/>
    </location>
</feature>
<name>A0AA36I2B7_9DINO</name>
<feature type="compositionally biased region" description="Basic and acidic residues" evidence="1">
    <location>
        <begin position="215"/>
        <end position="241"/>
    </location>
</feature>
<feature type="compositionally biased region" description="Pro residues" evidence="1">
    <location>
        <begin position="246"/>
        <end position="275"/>
    </location>
</feature>
<feature type="compositionally biased region" description="Basic and acidic residues" evidence="1">
    <location>
        <begin position="604"/>
        <end position="614"/>
    </location>
</feature>
<feature type="region of interest" description="Disordered" evidence="1">
    <location>
        <begin position="425"/>
        <end position="468"/>
    </location>
</feature>
<feature type="compositionally biased region" description="Polar residues" evidence="1">
    <location>
        <begin position="320"/>
        <end position="332"/>
    </location>
</feature>
<protein>
    <submittedName>
        <fullName evidence="2">Uncharacterized protein</fullName>
    </submittedName>
</protein>
<dbReference type="EMBL" id="CAUJNA010000591">
    <property type="protein sequence ID" value="CAJ1379045.1"/>
    <property type="molecule type" value="Genomic_DNA"/>
</dbReference>
<dbReference type="Proteomes" id="UP001178507">
    <property type="component" value="Unassembled WGS sequence"/>
</dbReference>
<sequence length="830" mass="90544">MPGIIHDQSSSLFVLHCERLEIAELFVEVSGSCQCHWYVGEAHHASPLFTARQGQSIRLDFCTFVVADTEASEEVKLTIATEEGEHLAVHFGQLAELGSSQQFARRVLQLRNVQGTVATAILFCALQQRWTVPGQPTRQSGETVTVGPEDAQAAFVLQHIFPEDKKDEVKDDLGSVATERKTLEAGDAEFSQDKEGERTGKAARSKAEKAKRRSVRESRRSKCKPEGPEGPELDPKPRDGAEQALPPEPVEPPEPANQPPEPPEPPQHPAPPAQPAQPAQPAHPAQPAQPAPPPPAPATSAEPCEPLAADAAPKARKEASYTSHATSPTTAGESPKLRPEMGQEAKNLFASASEASGEEADSEQDLPLPSYRELVSEEAARTLGRGRKAQPVQAEVHRGSASSSSLWCRAQRAYAEDRARQCRRFAEEGDSDSSVRREKPPELEDEDSWKSDTPSNEARARPDAPDAAPIPCAHVVQSQGRWFRVAACAVSIRRRPQVDAPLAGELPSGEVFQAVSSTTADSFTFLELSRGRGWVFSDARVQPVLVIDDTGATPAQSSRAERTERRPRASPRRKPYTQEAEAEPEPSCSPRQKPQAKPSPGPPEAKRARPEAKRALAAPEEVPRRASEPTPQVEALLHTISRTSSPRGKEACRGPQPVRAKHSLASLEGAAERSRDRACEGERTEGCARRSRSAEASRSLWDFRSAWESLEERQRLQAALLKVALRVHPEDMARVESRPSSTPPARRFFVPREVRPAEEAKAAAPSIRPVPAPMPAPLSCQFLAALAARGQRPEAEVEVPGRRKVRWARAQSYGLADIMLRERTEVMPAA</sequence>